<gene>
    <name evidence="1" type="ORF">BEP19_11735</name>
</gene>
<evidence type="ECO:0000313" key="1">
    <source>
        <dbReference type="EMBL" id="RKD22900.1"/>
    </source>
</evidence>
<proteinExistence type="predicted"/>
<dbReference type="RefSeq" id="WP_120190390.1">
    <property type="nucleotide sequence ID" value="NZ_MCHY01000009.1"/>
</dbReference>
<name>A0A419SGJ2_9BACL</name>
<protein>
    <submittedName>
        <fullName evidence="1">CxxH/CxxC protein</fullName>
    </submittedName>
</protein>
<dbReference type="Pfam" id="PF14116">
    <property type="entry name" value="YyzF"/>
    <property type="match status" value="1"/>
</dbReference>
<dbReference type="Proteomes" id="UP000284219">
    <property type="component" value="Unassembled WGS sequence"/>
</dbReference>
<organism evidence="1 2">
    <name type="scientific">Ammoniphilus oxalaticus</name>
    <dbReference type="NCBI Taxonomy" id="66863"/>
    <lineage>
        <taxon>Bacteria</taxon>
        <taxon>Bacillati</taxon>
        <taxon>Bacillota</taxon>
        <taxon>Bacilli</taxon>
        <taxon>Bacillales</taxon>
        <taxon>Paenibacillaceae</taxon>
        <taxon>Aneurinibacillus group</taxon>
        <taxon>Ammoniphilus</taxon>
    </lineage>
</organism>
<reference evidence="1 2" key="1">
    <citation type="submission" date="2016-08" db="EMBL/GenBank/DDBJ databases">
        <title>Novel Firmicute Genomes.</title>
        <authorList>
            <person name="Poppleton D.I."/>
            <person name="Gribaldo S."/>
        </authorList>
    </citation>
    <scope>NUCLEOTIDE SEQUENCE [LARGE SCALE GENOMIC DNA]</scope>
    <source>
        <strain evidence="1 2">RAOx-1</strain>
    </source>
</reference>
<accession>A0A419SGJ2</accession>
<evidence type="ECO:0000313" key="2">
    <source>
        <dbReference type="Proteomes" id="UP000284219"/>
    </source>
</evidence>
<dbReference type="AlphaFoldDB" id="A0A419SGJ2"/>
<dbReference type="InterPro" id="IPR025626">
    <property type="entry name" value="YyzF"/>
</dbReference>
<keyword evidence="2" id="KW-1185">Reference proteome</keyword>
<dbReference type="EMBL" id="MCHY01000009">
    <property type="protein sequence ID" value="RKD22900.1"/>
    <property type="molecule type" value="Genomic_DNA"/>
</dbReference>
<sequence length="55" mass="6331">MIICCGEHMDRAIDDFVDEYEDAPDIYKLTTTTFTAWTPPTCCEYCKQASVYLVI</sequence>
<comment type="caution">
    <text evidence="1">The sequence shown here is derived from an EMBL/GenBank/DDBJ whole genome shotgun (WGS) entry which is preliminary data.</text>
</comment>
<dbReference type="NCBIfam" id="TIGR04129">
    <property type="entry name" value="CxxH_BA5709"/>
    <property type="match status" value="1"/>
</dbReference>